<organism evidence="6 7">
    <name type="scientific">Saccharopolyspora shandongensis</name>
    <dbReference type="NCBI Taxonomy" id="418495"/>
    <lineage>
        <taxon>Bacteria</taxon>
        <taxon>Bacillati</taxon>
        <taxon>Actinomycetota</taxon>
        <taxon>Actinomycetes</taxon>
        <taxon>Pseudonocardiales</taxon>
        <taxon>Pseudonocardiaceae</taxon>
        <taxon>Saccharopolyspora</taxon>
    </lineage>
</organism>
<keyword evidence="3 6" id="KW-0238">DNA-binding</keyword>
<proteinExistence type="inferred from homology"/>
<feature type="domain" description="HTH lysR-type" evidence="5">
    <location>
        <begin position="10"/>
        <end position="67"/>
    </location>
</feature>
<dbReference type="GO" id="GO:0032993">
    <property type="term" value="C:protein-DNA complex"/>
    <property type="evidence" value="ECO:0007669"/>
    <property type="project" value="TreeGrafter"/>
</dbReference>
<dbReference type="GO" id="GO:0003700">
    <property type="term" value="F:DNA-binding transcription factor activity"/>
    <property type="evidence" value="ECO:0007669"/>
    <property type="project" value="InterPro"/>
</dbReference>
<evidence type="ECO:0000256" key="2">
    <source>
        <dbReference type="ARBA" id="ARBA00023015"/>
    </source>
</evidence>
<accession>A0A1H3HEK3</accession>
<dbReference type="InterPro" id="IPR036388">
    <property type="entry name" value="WH-like_DNA-bd_sf"/>
</dbReference>
<dbReference type="PANTHER" id="PTHR30346">
    <property type="entry name" value="TRANSCRIPTIONAL DUAL REGULATOR HCAR-RELATED"/>
    <property type="match status" value="1"/>
</dbReference>
<dbReference type="FunFam" id="1.10.10.10:FF:000001">
    <property type="entry name" value="LysR family transcriptional regulator"/>
    <property type="match status" value="1"/>
</dbReference>
<dbReference type="InterPro" id="IPR005119">
    <property type="entry name" value="LysR_subst-bd"/>
</dbReference>
<dbReference type="Pfam" id="PF00126">
    <property type="entry name" value="HTH_1"/>
    <property type="match status" value="1"/>
</dbReference>
<dbReference type="Pfam" id="PF03466">
    <property type="entry name" value="LysR_substrate"/>
    <property type="match status" value="1"/>
</dbReference>
<name>A0A1H3HEK3_9PSEU</name>
<dbReference type="PRINTS" id="PR00039">
    <property type="entry name" value="HTHLYSR"/>
</dbReference>
<dbReference type="RefSeq" id="WP_093268073.1">
    <property type="nucleotide sequence ID" value="NZ_FNOK01000020.1"/>
</dbReference>
<dbReference type="PROSITE" id="PS50931">
    <property type="entry name" value="HTH_LYSR"/>
    <property type="match status" value="1"/>
</dbReference>
<dbReference type="Gene3D" id="1.10.10.10">
    <property type="entry name" value="Winged helix-like DNA-binding domain superfamily/Winged helix DNA-binding domain"/>
    <property type="match status" value="1"/>
</dbReference>
<keyword evidence="4" id="KW-0804">Transcription</keyword>
<evidence type="ECO:0000259" key="5">
    <source>
        <dbReference type="PROSITE" id="PS50931"/>
    </source>
</evidence>
<dbReference type="AlphaFoldDB" id="A0A1H3HEK3"/>
<dbReference type="OrthoDB" id="4140098at2"/>
<reference evidence="7" key="1">
    <citation type="submission" date="2016-10" db="EMBL/GenBank/DDBJ databases">
        <authorList>
            <person name="Varghese N."/>
            <person name="Submissions S."/>
        </authorList>
    </citation>
    <scope>NUCLEOTIDE SEQUENCE [LARGE SCALE GENOMIC DNA]</scope>
    <source>
        <strain evidence="7">CGMCC 4.3530</strain>
    </source>
</reference>
<keyword evidence="2" id="KW-0805">Transcription regulation</keyword>
<dbReference type="SUPFAM" id="SSF53850">
    <property type="entry name" value="Periplasmic binding protein-like II"/>
    <property type="match status" value="1"/>
</dbReference>
<dbReference type="Gene3D" id="3.40.190.10">
    <property type="entry name" value="Periplasmic binding protein-like II"/>
    <property type="match status" value="2"/>
</dbReference>
<evidence type="ECO:0000256" key="1">
    <source>
        <dbReference type="ARBA" id="ARBA00009437"/>
    </source>
</evidence>
<dbReference type="EMBL" id="FNOK01000020">
    <property type="protein sequence ID" value="SDY13278.1"/>
    <property type="molecule type" value="Genomic_DNA"/>
</dbReference>
<comment type="similarity">
    <text evidence="1">Belongs to the LysR transcriptional regulatory family.</text>
</comment>
<protein>
    <submittedName>
        <fullName evidence="6">DNA-binding transcriptional regulator, LysR family</fullName>
    </submittedName>
</protein>
<sequence length="305" mass="32997">MARLGGSEYPSIQQIRLFLLLAEELHFGRAATRAFMAQPTFSRHIKTLERDLGVALVDRTSPRVALSAAGEAMLERMRAVVGAMQELRREADAQAGSGRIVIGSFEAITSLPPIPAILDELRRRLPRLDVQVLRTGFDATEAVSRGDVDAAFLFLPVPNGIRALPLDSGPRCAAMPADDPLAAEGPLALADLADREHIGWSDRIPKVYQDFWAVDPRPGGGPARYSSHAMGDFESGLQVIAMGGGLLFPPAVGRELYPRPGVSYVEVTDLEPWTSALVWMPANHDKPFVAALRKAARAVLSRTCG</sequence>
<gene>
    <name evidence="6" type="ORF">SAMN05216215_1020101</name>
</gene>
<dbReference type="InterPro" id="IPR000847">
    <property type="entry name" value="LysR_HTH_N"/>
</dbReference>
<dbReference type="Proteomes" id="UP000199529">
    <property type="component" value="Unassembled WGS sequence"/>
</dbReference>
<dbReference type="PANTHER" id="PTHR30346:SF0">
    <property type="entry name" value="HCA OPERON TRANSCRIPTIONAL ACTIVATOR HCAR"/>
    <property type="match status" value="1"/>
</dbReference>
<evidence type="ECO:0000313" key="6">
    <source>
        <dbReference type="EMBL" id="SDY13278.1"/>
    </source>
</evidence>
<dbReference type="STRING" id="418495.SAMN05216215_1020101"/>
<evidence type="ECO:0000313" key="7">
    <source>
        <dbReference type="Proteomes" id="UP000199529"/>
    </source>
</evidence>
<dbReference type="GO" id="GO:0003677">
    <property type="term" value="F:DNA binding"/>
    <property type="evidence" value="ECO:0007669"/>
    <property type="project" value="UniProtKB-KW"/>
</dbReference>
<dbReference type="InterPro" id="IPR036390">
    <property type="entry name" value="WH_DNA-bd_sf"/>
</dbReference>
<evidence type="ECO:0000256" key="4">
    <source>
        <dbReference type="ARBA" id="ARBA00023163"/>
    </source>
</evidence>
<keyword evidence="7" id="KW-1185">Reference proteome</keyword>
<evidence type="ECO:0000256" key="3">
    <source>
        <dbReference type="ARBA" id="ARBA00023125"/>
    </source>
</evidence>
<dbReference type="SUPFAM" id="SSF46785">
    <property type="entry name" value="Winged helix' DNA-binding domain"/>
    <property type="match status" value="1"/>
</dbReference>